<name>A0A329QTH2_9ACTN</name>
<dbReference type="Proteomes" id="UP000250462">
    <property type="component" value="Unassembled WGS sequence"/>
</dbReference>
<evidence type="ECO:0000313" key="1">
    <source>
        <dbReference type="EMBL" id="RAW15563.1"/>
    </source>
</evidence>
<dbReference type="AlphaFoldDB" id="A0A329QTH2"/>
<reference evidence="1 2" key="1">
    <citation type="submission" date="2018-06" db="EMBL/GenBank/DDBJ databases">
        <title>Phytoactinopolyspora halophila sp. nov., a novel halophilic actinomycete isolated from a saline soil in China.</title>
        <authorList>
            <person name="Tang S.-K."/>
        </authorList>
    </citation>
    <scope>NUCLEOTIDE SEQUENCE [LARGE SCALE GENOMIC DNA]</scope>
    <source>
        <strain evidence="1 2">YIM 96934</strain>
    </source>
</reference>
<gene>
    <name evidence="1" type="ORF">DPM12_07835</name>
</gene>
<keyword evidence="2" id="KW-1185">Reference proteome</keyword>
<dbReference type="EMBL" id="QMIG01000005">
    <property type="protein sequence ID" value="RAW15563.1"/>
    <property type="molecule type" value="Genomic_DNA"/>
</dbReference>
<accession>A0A329QTH2</accession>
<organism evidence="1 2">
    <name type="scientific">Phytoactinopolyspora halophila</name>
    <dbReference type="NCBI Taxonomy" id="1981511"/>
    <lineage>
        <taxon>Bacteria</taxon>
        <taxon>Bacillati</taxon>
        <taxon>Actinomycetota</taxon>
        <taxon>Actinomycetes</taxon>
        <taxon>Jiangellales</taxon>
        <taxon>Jiangellaceae</taxon>
        <taxon>Phytoactinopolyspora</taxon>
    </lineage>
</organism>
<evidence type="ECO:0000313" key="2">
    <source>
        <dbReference type="Proteomes" id="UP000250462"/>
    </source>
</evidence>
<protein>
    <submittedName>
        <fullName evidence="1">Uncharacterized protein</fullName>
    </submittedName>
</protein>
<proteinExistence type="predicted"/>
<comment type="caution">
    <text evidence="1">The sequence shown here is derived from an EMBL/GenBank/DDBJ whole genome shotgun (WGS) entry which is preliminary data.</text>
</comment>
<sequence length="105" mass="10659">MTILHKSMSVIVDAQHDSAHRVRQGTDIITAMTSTMSVLADEPKPAGSAPGPAHTTGPPCWLGLRPASTTPTGCAIATVPTGCSTTTVPTGCATTTIFTTGEPDP</sequence>